<gene>
    <name evidence="2" type="ORF">B7725_01940</name>
</gene>
<feature type="transmembrane region" description="Helical" evidence="1">
    <location>
        <begin position="30"/>
        <end position="50"/>
    </location>
</feature>
<comment type="caution">
    <text evidence="2">The sequence shown here is derived from an EMBL/GenBank/DDBJ whole genome shotgun (WGS) entry which is preliminary data.</text>
</comment>
<protein>
    <recommendedName>
        <fullName evidence="4">DUF304 domain-containing protein</fullName>
    </recommendedName>
</protein>
<accession>A0A1X1GST6</accession>
<dbReference type="RefSeq" id="WP_084874303.1">
    <property type="nucleotide sequence ID" value="NZ_NCUG01000014.1"/>
</dbReference>
<evidence type="ECO:0000313" key="3">
    <source>
        <dbReference type="Proteomes" id="UP000193030"/>
    </source>
</evidence>
<keyword evidence="1" id="KW-0812">Transmembrane</keyword>
<evidence type="ECO:0000313" key="2">
    <source>
        <dbReference type="EMBL" id="ORO49950.1"/>
    </source>
</evidence>
<dbReference type="AlphaFoldDB" id="A0A1X1GST6"/>
<name>A0A1X1GST6_STROR</name>
<evidence type="ECO:0000256" key="1">
    <source>
        <dbReference type="SAM" id="Phobius"/>
    </source>
</evidence>
<dbReference type="Proteomes" id="UP000193030">
    <property type="component" value="Unassembled WGS sequence"/>
</dbReference>
<feature type="transmembrane region" description="Helical" evidence="1">
    <location>
        <begin position="56"/>
        <end position="77"/>
    </location>
</feature>
<sequence>MMKLELLLDKSKFTLMFPYKNQFNRAGGPFMISLSVMILWILKHLIAYNTDFTDKIIIAIVLIYVPLLLWFMGYYLFINGVKLEVHKNNTAQYYTYSSRGLSVLHYQFKLQDIEQITIKKRPFNCAKLTMKIRNPIFLEGYEKNLNKLISASIITDKLKADVFMHEINQIQNDKSGNQVIK</sequence>
<keyword evidence="1" id="KW-0472">Membrane</keyword>
<evidence type="ECO:0008006" key="4">
    <source>
        <dbReference type="Google" id="ProtNLM"/>
    </source>
</evidence>
<dbReference type="EMBL" id="NCUG01000014">
    <property type="protein sequence ID" value="ORO49950.1"/>
    <property type="molecule type" value="Genomic_DNA"/>
</dbReference>
<keyword evidence="1" id="KW-1133">Transmembrane helix</keyword>
<organism evidence="2 3">
    <name type="scientific">Streptococcus oralis subsp. tigurinus</name>
    <dbReference type="NCBI Taxonomy" id="1077464"/>
    <lineage>
        <taxon>Bacteria</taxon>
        <taxon>Bacillati</taxon>
        <taxon>Bacillota</taxon>
        <taxon>Bacilli</taxon>
        <taxon>Lactobacillales</taxon>
        <taxon>Streptococcaceae</taxon>
        <taxon>Streptococcus</taxon>
    </lineage>
</organism>
<proteinExistence type="predicted"/>
<reference evidence="2 3" key="1">
    <citation type="journal article" date="2016" name="Eur. J. Clin. Microbiol. Infect. Dis.">
        <title>Whole genome sequencing as a tool for phylogenetic analysis of clinical strains of Mitis group streptococci.</title>
        <authorList>
            <person name="Rasmussen L.H."/>
            <person name="Dargis R."/>
            <person name="Hojholt K."/>
            <person name="Christensen J.J."/>
            <person name="Skovgaard O."/>
            <person name="Justesen U.S."/>
            <person name="Rosenvinge F.S."/>
            <person name="Moser C."/>
            <person name="Lukjancenko O."/>
            <person name="Rasmussen S."/>
            <person name="Nielsen X.C."/>
        </authorList>
    </citation>
    <scope>NUCLEOTIDE SEQUENCE [LARGE SCALE GENOMIC DNA]</scope>
    <source>
        <strain evidence="2 3">OD_314165_09</strain>
    </source>
</reference>